<dbReference type="PROSITE" id="PS51986">
    <property type="entry name" value="GS_BETA_GRASP"/>
    <property type="match status" value="1"/>
</dbReference>
<dbReference type="InterPro" id="IPR008147">
    <property type="entry name" value="Gln_synt_N"/>
</dbReference>
<dbReference type="PROSITE" id="PS51987">
    <property type="entry name" value="GS_CATALYTIC"/>
    <property type="match status" value="1"/>
</dbReference>
<dbReference type="Gene3D" id="3.30.590.10">
    <property type="entry name" value="Glutamine synthetase/guanido kinase, catalytic domain"/>
    <property type="match status" value="1"/>
</dbReference>
<dbReference type="InterPro" id="IPR036651">
    <property type="entry name" value="Gln_synt_N_sf"/>
</dbReference>
<comment type="subcellular location">
    <subcellularLocation>
        <location evidence="1 13">Cytoplasm</location>
    </subcellularLocation>
</comment>
<keyword evidence="3 13" id="KW-0963">Cytoplasm</keyword>
<dbReference type="InterPro" id="IPR008146">
    <property type="entry name" value="Gln_synth_cat_dom"/>
</dbReference>
<evidence type="ECO:0000256" key="2">
    <source>
        <dbReference type="ARBA" id="ARBA00009897"/>
    </source>
</evidence>
<feature type="binding site" evidence="7">
    <location>
        <begin position="274"/>
        <end position="275"/>
    </location>
    <ligand>
        <name>L-glutamate</name>
        <dbReference type="ChEBI" id="CHEBI:29985"/>
    </ligand>
</feature>
<name>A0A7C4NN65_STAMA</name>
<comment type="similarity">
    <text evidence="2 11 12">Belongs to the glutamine synthetase family.</text>
</comment>
<proteinExistence type="inferred from homology"/>
<dbReference type="GO" id="GO:0046872">
    <property type="term" value="F:metal ion binding"/>
    <property type="evidence" value="ECO:0007669"/>
    <property type="project" value="UniProtKB-KW"/>
</dbReference>
<evidence type="ECO:0000256" key="11">
    <source>
        <dbReference type="PROSITE-ProRule" id="PRU01330"/>
    </source>
</evidence>
<feature type="binding site" evidence="7">
    <location>
        <position position="338"/>
    </location>
    <ligand>
        <name>L-glutamate</name>
        <dbReference type="ChEBI" id="CHEBI:29985"/>
    </ligand>
</feature>
<dbReference type="EMBL" id="DTBP01000032">
    <property type="protein sequence ID" value="HGQ74287.1"/>
    <property type="molecule type" value="Genomic_DNA"/>
</dbReference>
<evidence type="ECO:0000256" key="12">
    <source>
        <dbReference type="RuleBase" id="RU000384"/>
    </source>
</evidence>
<dbReference type="NCBIfam" id="TIGR00653">
    <property type="entry name" value="GlnA"/>
    <property type="match status" value="1"/>
</dbReference>
<dbReference type="EC" id="6.3.1.2" evidence="14"/>
<feature type="binding site" evidence="9">
    <location>
        <position position="146"/>
    </location>
    <ligand>
        <name>Mg(2+)</name>
        <dbReference type="ChEBI" id="CHEBI:18420"/>
        <label>1</label>
    </ligand>
</feature>
<feature type="binding site" evidence="9">
    <location>
        <position position="222"/>
    </location>
    <ligand>
        <name>Mg(2+)</name>
        <dbReference type="ChEBI" id="CHEBI:18420"/>
        <label>1</label>
    </ligand>
</feature>
<feature type="binding site" evidence="7">
    <location>
        <position position="332"/>
    </location>
    <ligand>
        <name>L-glutamate</name>
        <dbReference type="ChEBI" id="CHEBI:29985"/>
    </ligand>
</feature>
<dbReference type="GO" id="GO:0019740">
    <property type="term" value="P:nitrogen utilization"/>
    <property type="evidence" value="ECO:0007669"/>
    <property type="project" value="TreeGrafter"/>
</dbReference>
<evidence type="ECO:0000256" key="3">
    <source>
        <dbReference type="ARBA" id="ARBA00022490"/>
    </source>
</evidence>
<feature type="binding site" evidence="9">
    <location>
        <position position="369"/>
    </location>
    <ligand>
        <name>Mg(2+)</name>
        <dbReference type="ChEBI" id="CHEBI:18420"/>
        <label>1</label>
    </ligand>
</feature>
<evidence type="ECO:0000259" key="15">
    <source>
        <dbReference type="PROSITE" id="PS51986"/>
    </source>
</evidence>
<dbReference type="InterPro" id="IPR027303">
    <property type="entry name" value="Gln_synth_gly_rich_site"/>
</dbReference>
<dbReference type="PROSITE" id="PS00181">
    <property type="entry name" value="GLNA_ATP"/>
    <property type="match status" value="1"/>
</dbReference>
<evidence type="ECO:0000256" key="14">
    <source>
        <dbReference type="RuleBase" id="RU004356"/>
    </source>
</evidence>
<dbReference type="AlphaFoldDB" id="A0A7C4NN65"/>
<keyword evidence="4 14" id="KW-0436">Ligase</keyword>
<dbReference type="PANTHER" id="PTHR43407:SF1">
    <property type="entry name" value="LENGSIN"/>
    <property type="match status" value="1"/>
</dbReference>
<dbReference type="GO" id="GO:0016020">
    <property type="term" value="C:membrane"/>
    <property type="evidence" value="ECO:0007669"/>
    <property type="project" value="TreeGrafter"/>
</dbReference>
<evidence type="ECO:0000256" key="13">
    <source>
        <dbReference type="RuleBase" id="RU000385"/>
    </source>
</evidence>
<dbReference type="Pfam" id="PF03951">
    <property type="entry name" value="Gln-synt_N"/>
    <property type="match status" value="1"/>
</dbReference>
<comment type="caution">
    <text evidence="17">The sequence shown here is derived from an EMBL/GenBank/DDBJ whole genome shotgun (WGS) entry which is preliminary data.</text>
</comment>
<dbReference type="Pfam" id="PF00120">
    <property type="entry name" value="Gln-synt_C"/>
    <property type="match status" value="1"/>
</dbReference>
<dbReference type="SMART" id="SM01230">
    <property type="entry name" value="Gln-synt_C"/>
    <property type="match status" value="1"/>
</dbReference>
<feature type="binding site" evidence="8">
    <location>
        <position position="217"/>
    </location>
    <ligand>
        <name>ATP</name>
        <dbReference type="ChEBI" id="CHEBI:30616"/>
    </ligand>
</feature>
<evidence type="ECO:0000256" key="1">
    <source>
        <dbReference type="ARBA" id="ARBA00004496"/>
    </source>
</evidence>
<dbReference type="InterPro" id="IPR027302">
    <property type="entry name" value="Gln_synth_N_conserv_site"/>
</dbReference>
<evidence type="ECO:0000256" key="9">
    <source>
        <dbReference type="PIRSR" id="PIRSR604809-3"/>
    </source>
</evidence>
<accession>A0A7C4NN65</accession>
<dbReference type="GO" id="GO:0006542">
    <property type="term" value="P:glutamine biosynthetic process"/>
    <property type="evidence" value="ECO:0007669"/>
    <property type="project" value="InterPro"/>
</dbReference>
<keyword evidence="5 8" id="KW-0547">Nucleotide-binding</keyword>
<evidence type="ECO:0000313" key="17">
    <source>
        <dbReference type="EMBL" id="HGQ74287.1"/>
    </source>
</evidence>
<feature type="domain" description="GS beta-grasp" evidence="15">
    <location>
        <begin position="37"/>
        <end position="117"/>
    </location>
</feature>
<dbReference type="GO" id="GO:0005524">
    <property type="term" value="F:ATP binding"/>
    <property type="evidence" value="ECO:0007669"/>
    <property type="project" value="UniProtKB-KW"/>
</dbReference>
<dbReference type="PROSITE" id="PS00180">
    <property type="entry name" value="GLNA_1"/>
    <property type="match status" value="1"/>
</dbReference>
<dbReference type="InterPro" id="IPR014746">
    <property type="entry name" value="Gln_synth/guanido_kin_cat_dom"/>
</dbReference>
<evidence type="ECO:0000256" key="8">
    <source>
        <dbReference type="PIRSR" id="PIRSR604809-2"/>
    </source>
</evidence>
<reference evidence="17" key="1">
    <citation type="journal article" date="2020" name="mSystems">
        <title>Genome- and Community-Level Interaction Insights into Carbon Utilization and Element Cycling Functions of Hydrothermarchaeota in Hydrothermal Sediment.</title>
        <authorList>
            <person name="Zhou Z."/>
            <person name="Liu Y."/>
            <person name="Xu W."/>
            <person name="Pan J."/>
            <person name="Luo Z.H."/>
            <person name="Li M."/>
        </authorList>
    </citation>
    <scope>NUCLEOTIDE SEQUENCE [LARGE SCALE GENOMIC DNA]</scope>
    <source>
        <strain evidence="17">SpSt-648</strain>
    </source>
</reference>
<feature type="domain" description="GS catalytic" evidence="16">
    <location>
        <begin position="123"/>
        <end position="480"/>
    </location>
</feature>
<evidence type="ECO:0000256" key="7">
    <source>
        <dbReference type="PIRSR" id="PIRSR604809-1"/>
    </source>
</evidence>
<dbReference type="Gene3D" id="3.10.20.70">
    <property type="entry name" value="Glutamine synthetase, N-terminal domain"/>
    <property type="match status" value="1"/>
</dbReference>
<keyword evidence="9" id="KW-0460">Magnesium</keyword>
<dbReference type="SUPFAM" id="SSF55931">
    <property type="entry name" value="Glutamine synthetase/guanido kinase"/>
    <property type="match status" value="1"/>
</dbReference>
<comment type="catalytic activity">
    <reaction evidence="14">
        <text>L-glutamate + NH4(+) + ATP = L-glutamine + ADP + phosphate + H(+)</text>
        <dbReference type="Rhea" id="RHEA:16169"/>
        <dbReference type="ChEBI" id="CHEBI:15378"/>
        <dbReference type="ChEBI" id="CHEBI:28938"/>
        <dbReference type="ChEBI" id="CHEBI:29985"/>
        <dbReference type="ChEBI" id="CHEBI:30616"/>
        <dbReference type="ChEBI" id="CHEBI:43474"/>
        <dbReference type="ChEBI" id="CHEBI:58359"/>
        <dbReference type="ChEBI" id="CHEBI:456216"/>
        <dbReference type="EC" id="6.3.1.2"/>
    </reaction>
</comment>
<dbReference type="GO" id="GO:0005737">
    <property type="term" value="C:cytoplasm"/>
    <property type="evidence" value="ECO:0007669"/>
    <property type="project" value="UniProtKB-SubCell"/>
</dbReference>
<gene>
    <name evidence="17" type="primary">glnA</name>
    <name evidence="17" type="ORF">ENU20_04350</name>
</gene>
<evidence type="ECO:0000259" key="16">
    <source>
        <dbReference type="PROSITE" id="PS51987"/>
    </source>
</evidence>
<feature type="binding site" evidence="7">
    <location>
        <position position="350"/>
    </location>
    <ligand>
        <name>L-glutamate</name>
        <dbReference type="ChEBI" id="CHEBI:29985"/>
    </ligand>
</feature>
<keyword evidence="6 8" id="KW-0067">ATP-binding</keyword>
<feature type="binding site" evidence="8">
    <location>
        <position position="350"/>
    </location>
    <ligand>
        <name>ATP</name>
        <dbReference type="ChEBI" id="CHEBI:30616"/>
    </ligand>
</feature>
<dbReference type="SUPFAM" id="SSF54368">
    <property type="entry name" value="Glutamine synthetase, N-terminal domain"/>
    <property type="match status" value="1"/>
</dbReference>
<keyword evidence="10" id="KW-0597">Phosphoprotein</keyword>
<evidence type="ECO:0000256" key="10">
    <source>
        <dbReference type="PIRSR" id="PIRSR604809-50"/>
    </source>
</evidence>
<sequence>MIRNLLKRLIHEYGFITGIGVFVGKYSDALVLKVRDSGVNWINFQFTDLLGYLRQVTVSLEKFLNGIVVKLDGSSVKGFTGVEESDLVLKPVIESFVKIPWLNGVGRFLCTVYSGSERFSRDPRYVAEKLDDLLHNNGLKPLVSAEIEYFIFDRIRVYLDVWKQVLEIASSEAYWSLNAPFNKLKDGYYTPHPRDRFEDFKLEVAETLEKSFNIVIESYHHEVACSSQHEIVFQGGSATYVADTIQTIKYVIKTLAYKKGFVASFLPKPVYGDNGSGMHIHISLWSGENNVFYDPSDKYYLSREARYFIGGLLMHARALAAFTNPTTNSYKRLVPGYEAPVYLVWGRGNRSAAIRIPGYATTSKTLRIEYRPPDPSANPYLAIPAVILAGLDGVKKKIDPGDPVEGNVYRMSRSKRLEYGIRELPRSLDEALDELENDNDWLKPVFTKDLLEKYIELKREESRKISSYPNPSEIYHYIDV</sequence>
<feature type="binding site" evidence="9">
    <location>
        <position position="148"/>
    </location>
    <ligand>
        <name>Mg(2+)</name>
        <dbReference type="ChEBI" id="CHEBI:18420"/>
        <label>1</label>
    </ligand>
</feature>
<feature type="binding site" evidence="9">
    <location>
        <position position="230"/>
    </location>
    <ligand>
        <name>Mg(2+)</name>
        <dbReference type="ChEBI" id="CHEBI:18420"/>
        <label>1</label>
    </ligand>
</feature>
<feature type="binding site" evidence="8">
    <location>
        <position position="364"/>
    </location>
    <ligand>
        <name>ATP</name>
        <dbReference type="ChEBI" id="CHEBI:30616"/>
    </ligand>
</feature>
<evidence type="ECO:0000256" key="6">
    <source>
        <dbReference type="ARBA" id="ARBA00022840"/>
    </source>
</evidence>
<dbReference type="PANTHER" id="PTHR43407">
    <property type="entry name" value="GLUTAMINE SYNTHETASE"/>
    <property type="match status" value="1"/>
</dbReference>
<organism evidence="17">
    <name type="scientific">Staphylothermus marinus</name>
    <dbReference type="NCBI Taxonomy" id="2280"/>
    <lineage>
        <taxon>Archaea</taxon>
        <taxon>Thermoproteota</taxon>
        <taxon>Thermoprotei</taxon>
        <taxon>Desulfurococcales</taxon>
        <taxon>Desulfurococcaceae</taxon>
        <taxon>Staphylothermus</taxon>
    </lineage>
</organism>
<feature type="modified residue" description="O-AMP-tyrosine" evidence="10">
    <location>
        <position position="409"/>
    </location>
</feature>
<feature type="binding site" evidence="8">
    <location>
        <begin position="281"/>
        <end position="283"/>
    </location>
    <ligand>
        <name>ATP</name>
        <dbReference type="ChEBI" id="CHEBI:30616"/>
    </ligand>
</feature>
<evidence type="ECO:0000256" key="4">
    <source>
        <dbReference type="ARBA" id="ARBA00022598"/>
    </source>
</evidence>
<protein>
    <recommendedName>
        <fullName evidence="14">Glutamine synthetase</fullName>
        <ecNumber evidence="14">6.3.1.2</ecNumber>
    </recommendedName>
</protein>
<feature type="binding site" evidence="9">
    <location>
        <position position="279"/>
    </location>
    <ligand>
        <name>Mg(2+)</name>
        <dbReference type="ChEBI" id="CHEBI:18420"/>
        <label>1</label>
    </ligand>
</feature>
<feature type="binding site" evidence="7">
    <location>
        <position position="371"/>
    </location>
    <ligand>
        <name>L-glutamate</name>
        <dbReference type="ChEBI" id="CHEBI:29985"/>
    </ligand>
</feature>
<comment type="cofactor">
    <cofactor evidence="9">
        <name>Mg(2+)</name>
        <dbReference type="ChEBI" id="CHEBI:18420"/>
    </cofactor>
    <text evidence="9">Binds 2 Mg(2+) ions per subunit.</text>
</comment>
<keyword evidence="9" id="KW-0479">Metal-binding</keyword>
<evidence type="ECO:0000256" key="5">
    <source>
        <dbReference type="ARBA" id="ARBA00022741"/>
    </source>
</evidence>
<dbReference type="InterPro" id="IPR004809">
    <property type="entry name" value="Gln_synth_I"/>
</dbReference>
<dbReference type="GO" id="GO:0004356">
    <property type="term" value="F:glutamine synthetase activity"/>
    <property type="evidence" value="ECO:0007669"/>
    <property type="project" value="UniProtKB-EC"/>
</dbReference>